<gene>
    <name evidence="1" type="ORF">MNEG_12968</name>
</gene>
<feature type="non-terminal residue" evidence="1">
    <location>
        <position position="1"/>
    </location>
</feature>
<dbReference type="STRING" id="145388.A0A0D2M0E1"/>
<dbReference type="RefSeq" id="XP_013894016.1">
    <property type="nucleotide sequence ID" value="XM_014038562.1"/>
</dbReference>
<organism evidence="1 2">
    <name type="scientific">Monoraphidium neglectum</name>
    <dbReference type="NCBI Taxonomy" id="145388"/>
    <lineage>
        <taxon>Eukaryota</taxon>
        <taxon>Viridiplantae</taxon>
        <taxon>Chlorophyta</taxon>
        <taxon>core chlorophytes</taxon>
        <taxon>Chlorophyceae</taxon>
        <taxon>CS clade</taxon>
        <taxon>Sphaeropleales</taxon>
        <taxon>Selenastraceae</taxon>
        <taxon>Monoraphidium</taxon>
    </lineage>
</organism>
<evidence type="ECO:0000313" key="1">
    <source>
        <dbReference type="EMBL" id="KIY94996.1"/>
    </source>
</evidence>
<proteinExistence type="predicted"/>
<sequence length="228" mass="21771">GGGAWGAVRPAAVCVCPAVGDPFGPAAARGGTGAGERADAQAAASDASDATALAVSPPQEAASTPAAADLKRRLAALEAECAEAQAAADGRVRLRVAAAQAPAAGASGCLSVDCDAAGFEEAAPAEASDGGRGRAWKRLRLLVPAGYPSEPPLAAFGHGTPPPSLAGDPVAALRAAEAWHEFQAAAAERPAADLAGVAALWGGAVERVESGAAAGAAAAAAGGASRGV</sequence>
<keyword evidence="2" id="KW-1185">Reference proteome</keyword>
<evidence type="ECO:0000313" key="2">
    <source>
        <dbReference type="Proteomes" id="UP000054498"/>
    </source>
</evidence>
<dbReference type="Proteomes" id="UP000054498">
    <property type="component" value="Unassembled WGS sequence"/>
</dbReference>
<protein>
    <submittedName>
        <fullName evidence="1">Uncharacterized protein</fullName>
    </submittedName>
</protein>
<dbReference type="GeneID" id="25730383"/>
<dbReference type="AlphaFoldDB" id="A0A0D2M0E1"/>
<reference evidence="1 2" key="1">
    <citation type="journal article" date="2013" name="BMC Genomics">
        <title>Reconstruction of the lipid metabolism for the microalga Monoraphidium neglectum from its genome sequence reveals characteristics suitable for biofuel production.</title>
        <authorList>
            <person name="Bogen C."/>
            <person name="Al-Dilaimi A."/>
            <person name="Albersmeier A."/>
            <person name="Wichmann J."/>
            <person name="Grundmann M."/>
            <person name="Rupp O."/>
            <person name="Lauersen K.J."/>
            <person name="Blifernez-Klassen O."/>
            <person name="Kalinowski J."/>
            <person name="Goesmann A."/>
            <person name="Mussgnug J.H."/>
            <person name="Kruse O."/>
        </authorList>
    </citation>
    <scope>NUCLEOTIDE SEQUENCE [LARGE SCALE GENOMIC DNA]</scope>
    <source>
        <strain evidence="1 2">SAG 48.87</strain>
    </source>
</reference>
<dbReference type="KEGG" id="mng:MNEG_12968"/>
<accession>A0A0D2M0E1</accession>
<dbReference type="EMBL" id="KK103763">
    <property type="protein sequence ID" value="KIY94996.1"/>
    <property type="molecule type" value="Genomic_DNA"/>
</dbReference>
<name>A0A0D2M0E1_9CHLO</name>